<reference evidence="2" key="1">
    <citation type="submission" date="2014-09" db="EMBL/GenBank/DDBJ databases">
        <authorList>
            <person name="Magalhaes I.L.F."/>
            <person name="Oliveira U."/>
            <person name="Santos F.R."/>
            <person name="Vidigal T.H.D.A."/>
            <person name="Brescovit A.D."/>
            <person name="Santos A.J."/>
        </authorList>
    </citation>
    <scope>NUCLEOTIDE SEQUENCE</scope>
    <source>
        <tissue evidence="2">Shoot tissue taken approximately 20 cm above the soil surface</tissue>
    </source>
</reference>
<reference evidence="2" key="2">
    <citation type="journal article" date="2015" name="Data Brief">
        <title>Shoot transcriptome of the giant reed, Arundo donax.</title>
        <authorList>
            <person name="Barrero R.A."/>
            <person name="Guerrero F.D."/>
            <person name="Moolhuijzen P."/>
            <person name="Goolsby J.A."/>
            <person name="Tidwell J."/>
            <person name="Bellgard S.E."/>
            <person name="Bellgard M.I."/>
        </authorList>
    </citation>
    <scope>NUCLEOTIDE SEQUENCE</scope>
    <source>
        <tissue evidence="2">Shoot tissue taken approximately 20 cm above the soil surface</tissue>
    </source>
</reference>
<accession>A0A0A9AZJ9</accession>
<organism evidence="2">
    <name type="scientific">Arundo donax</name>
    <name type="common">Giant reed</name>
    <name type="synonym">Donax arundinaceus</name>
    <dbReference type="NCBI Taxonomy" id="35708"/>
    <lineage>
        <taxon>Eukaryota</taxon>
        <taxon>Viridiplantae</taxon>
        <taxon>Streptophyta</taxon>
        <taxon>Embryophyta</taxon>
        <taxon>Tracheophyta</taxon>
        <taxon>Spermatophyta</taxon>
        <taxon>Magnoliopsida</taxon>
        <taxon>Liliopsida</taxon>
        <taxon>Poales</taxon>
        <taxon>Poaceae</taxon>
        <taxon>PACMAD clade</taxon>
        <taxon>Arundinoideae</taxon>
        <taxon>Arundineae</taxon>
        <taxon>Arundo</taxon>
    </lineage>
</organism>
<name>A0A0A9AZJ9_ARUDO</name>
<proteinExistence type="predicted"/>
<evidence type="ECO:0000313" key="2">
    <source>
        <dbReference type="EMBL" id="JAD56536.1"/>
    </source>
</evidence>
<dbReference type="AlphaFoldDB" id="A0A0A9AZJ9"/>
<protein>
    <submittedName>
        <fullName evidence="2">Uncharacterized protein</fullName>
    </submittedName>
</protein>
<evidence type="ECO:0000256" key="1">
    <source>
        <dbReference type="SAM" id="MobiDB-lite"/>
    </source>
</evidence>
<sequence>MGSSGGPWHILSPAHQGTNPSHGKKKKFHEGDQFQQHAIDWSGHARQPPSARRP</sequence>
<feature type="region of interest" description="Disordered" evidence="1">
    <location>
        <begin position="1"/>
        <end position="54"/>
    </location>
</feature>
<dbReference type="EMBL" id="GBRH01241359">
    <property type="protein sequence ID" value="JAD56536.1"/>
    <property type="molecule type" value="Transcribed_RNA"/>
</dbReference>